<dbReference type="InParanoid" id="A0A251UCK0"/>
<name>A0A251UCK0_HELAN</name>
<gene>
    <name evidence="1" type="ORF">HannXRQ_Chr07g0200231</name>
</gene>
<protein>
    <submittedName>
        <fullName evidence="1">Uncharacterized protein</fullName>
    </submittedName>
</protein>
<evidence type="ECO:0000313" key="2">
    <source>
        <dbReference type="Proteomes" id="UP000215914"/>
    </source>
</evidence>
<organism evidence="1 2">
    <name type="scientific">Helianthus annuus</name>
    <name type="common">Common sunflower</name>
    <dbReference type="NCBI Taxonomy" id="4232"/>
    <lineage>
        <taxon>Eukaryota</taxon>
        <taxon>Viridiplantae</taxon>
        <taxon>Streptophyta</taxon>
        <taxon>Embryophyta</taxon>
        <taxon>Tracheophyta</taxon>
        <taxon>Spermatophyta</taxon>
        <taxon>Magnoliopsida</taxon>
        <taxon>eudicotyledons</taxon>
        <taxon>Gunneridae</taxon>
        <taxon>Pentapetalae</taxon>
        <taxon>asterids</taxon>
        <taxon>campanulids</taxon>
        <taxon>Asterales</taxon>
        <taxon>Asteraceae</taxon>
        <taxon>Asteroideae</taxon>
        <taxon>Heliantheae alliance</taxon>
        <taxon>Heliantheae</taxon>
        <taxon>Helianthus</taxon>
    </lineage>
</organism>
<proteinExistence type="predicted"/>
<dbReference type="Proteomes" id="UP000215914">
    <property type="component" value="Chromosome 7"/>
</dbReference>
<dbReference type="AlphaFoldDB" id="A0A251UCK0"/>
<dbReference type="EMBL" id="CM007896">
    <property type="protein sequence ID" value="OTG21080.1"/>
    <property type="molecule type" value="Genomic_DNA"/>
</dbReference>
<accession>A0A251UCK0</accession>
<reference evidence="2" key="1">
    <citation type="journal article" date="2017" name="Nature">
        <title>The sunflower genome provides insights into oil metabolism, flowering and Asterid evolution.</title>
        <authorList>
            <person name="Badouin H."/>
            <person name="Gouzy J."/>
            <person name="Grassa C.J."/>
            <person name="Murat F."/>
            <person name="Staton S.E."/>
            <person name="Cottret L."/>
            <person name="Lelandais-Briere C."/>
            <person name="Owens G.L."/>
            <person name="Carrere S."/>
            <person name="Mayjonade B."/>
            <person name="Legrand L."/>
            <person name="Gill N."/>
            <person name="Kane N.C."/>
            <person name="Bowers J.E."/>
            <person name="Hubner S."/>
            <person name="Bellec A."/>
            <person name="Berard A."/>
            <person name="Berges H."/>
            <person name="Blanchet N."/>
            <person name="Boniface M.C."/>
            <person name="Brunel D."/>
            <person name="Catrice O."/>
            <person name="Chaidir N."/>
            <person name="Claudel C."/>
            <person name="Donnadieu C."/>
            <person name="Faraut T."/>
            <person name="Fievet G."/>
            <person name="Helmstetter N."/>
            <person name="King M."/>
            <person name="Knapp S.J."/>
            <person name="Lai Z."/>
            <person name="Le Paslier M.C."/>
            <person name="Lippi Y."/>
            <person name="Lorenzon L."/>
            <person name="Mandel J.R."/>
            <person name="Marage G."/>
            <person name="Marchand G."/>
            <person name="Marquand E."/>
            <person name="Bret-Mestries E."/>
            <person name="Morien E."/>
            <person name="Nambeesan S."/>
            <person name="Nguyen T."/>
            <person name="Pegot-Espagnet P."/>
            <person name="Pouilly N."/>
            <person name="Raftis F."/>
            <person name="Sallet E."/>
            <person name="Schiex T."/>
            <person name="Thomas J."/>
            <person name="Vandecasteele C."/>
            <person name="Vares D."/>
            <person name="Vear F."/>
            <person name="Vautrin S."/>
            <person name="Crespi M."/>
            <person name="Mangin B."/>
            <person name="Burke J.M."/>
            <person name="Salse J."/>
            <person name="Munos S."/>
            <person name="Vincourt P."/>
            <person name="Rieseberg L.H."/>
            <person name="Langlade N.B."/>
        </authorList>
    </citation>
    <scope>NUCLEOTIDE SEQUENCE [LARGE SCALE GENOMIC DNA]</scope>
    <source>
        <strain evidence="2">cv. SF193</strain>
    </source>
</reference>
<sequence>MAVVPSVKFPPTHLIRASYGSIYGCVSSHMEHSLQRRIGYHFRRQNSHLQCSSCFDGNRSCSAEWGRFSFLSSFMFFGQTKSTFEPLFDRLVGSWICDILASGRVKKQQGFAAAMACVFWSLHLRACGCCLCNWPFRKSYVSSNQQRDFTLLCRSDAGEYFGCLDCFPMRFCYSRHHIAADRQR</sequence>
<keyword evidence="2" id="KW-1185">Reference proteome</keyword>
<evidence type="ECO:0000313" key="1">
    <source>
        <dbReference type="EMBL" id="OTG21080.1"/>
    </source>
</evidence>